<comment type="caution">
    <text evidence="1">The sequence shown here is derived from an EMBL/GenBank/DDBJ whole genome shotgun (WGS) entry which is preliminary data.</text>
</comment>
<protein>
    <submittedName>
        <fullName evidence="1">Uncharacterized protein</fullName>
    </submittedName>
</protein>
<dbReference type="EMBL" id="PVEO01000010">
    <property type="protein sequence ID" value="PQV46245.1"/>
    <property type="molecule type" value="Genomic_DNA"/>
</dbReference>
<dbReference type="Proteomes" id="UP000251545">
    <property type="component" value="Unassembled WGS sequence"/>
</dbReference>
<evidence type="ECO:0000313" key="1">
    <source>
        <dbReference type="EMBL" id="PQV46245.1"/>
    </source>
</evidence>
<name>A0A362WXZ7_9FLAO</name>
<evidence type="ECO:0000313" key="2">
    <source>
        <dbReference type="Proteomes" id="UP000251545"/>
    </source>
</evidence>
<sequence length="30" mass="3613">MTIWHFNNNGSTFANRNVQVLTQYKNEQEK</sequence>
<proteinExistence type="predicted"/>
<dbReference type="AlphaFoldDB" id="A0A362WXZ7"/>
<organism evidence="1 2">
    <name type="scientific">Jejuia pallidilutea</name>
    <dbReference type="NCBI Taxonomy" id="504487"/>
    <lineage>
        <taxon>Bacteria</taxon>
        <taxon>Pseudomonadati</taxon>
        <taxon>Bacteroidota</taxon>
        <taxon>Flavobacteriia</taxon>
        <taxon>Flavobacteriales</taxon>
        <taxon>Flavobacteriaceae</taxon>
        <taxon>Jejuia</taxon>
    </lineage>
</organism>
<reference evidence="1 2" key="1">
    <citation type="submission" date="2018-02" db="EMBL/GenBank/DDBJ databases">
        <title>Genomic Encyclopedia of Archaeal and Bacterial Type Strains, Phase II (KMG-II): from individual species to whole genera.</title>
        <authorList>
            <person name="Goeker M."/>
        </authorList>
    </citation>
    <scope>NUCLEOTIDE SEQUENCE [LARGE SCALE GENOMIC DNA]</scope>
    <source>
        <strain evidence="1 2">DSM 21165</strain>
    </source>
</reference>
<accession>A0A362WXZ7</accession>
<gene>
    <name evidence="1" type="ORF">CLV33_11041</name>
</gene>